<protein>
    <submittedName>
        <fullName evidence="1">Uncharacterized protein</fullName>
    </submittedName>
</protein>
<evidence type="ECO:0000313" key="2">
    <source>
        <dbReference type="Proteomes" id="UP000254174"/>
    </source>
</evidence>
<gene>
    <name evidence="1" type="ORF">NCTC7922_02963</name>
</gene>
<organism evidence="1 2">
    <name type="scientific">Escherichia coli</name>
    <dbReference type="NCBI Taxonomy" id="562"/>
    <lineage>
        <taxon>Bacteria</taxon>
        <taxon>Pseudomonadati</taxon>
        <taxon>Pseudomonadota</taxon>
        <taxon>Gammaproteobacteria</taxon>
        <taxon>Enterobacterales</taxon>
        <taxon>Enterobacteriaceae</taxon>
        <taxon>Escherichia</taxon>
    </lineage>
</organism>
<dbReference type="Proteomes" id="UP000254174">
    <property type="component" value="Unassembled WGS sequence"/>
</dbReference>
<name>A0A2X1MT69_ECOLX</name>
<dbReference type="AlphaFoldDB" id="A0A2X1MT69"/>
<sequence length="33" mass="3656">MKTMSTLHKDAMTLRSLINEILARSSAHTKKAA</sequence>
<evidence type="ECO:0000313" key="1">
    <source>
        <dbReference type="EMBL" id="STM16554.1"/>
    </source>
</evidence>
<accession>A0A2X1MT69</accession>
<reference evidence="1 2" key="1">
    <citation type="submission" date="2018-06" db="EMBL/GenBank/DDBJ databases">
        <authorList>
            <consortium name="Pathogen Informatics"/>
            <person name="Doyle S."/>
        </authorList>
    </citation>
    <scope>NUCLEOTIDE SEQUENCE [LARGE SCALE GENOMIC DNA]</scope>
    <source>
        <strain evidence="1 2">NCTC7922</strain>
    </source>
</reference>
<proteinExistence type="predicted"/>
<dbReference type="EMBL" id="UGFC01000006">
    <property type="protein sequence ID" value="STM16554.1"/>
    <property type="molecule type" value="Genomic_DNA"/>
</dbReference>